<keyword evidence="1" id="KW-0472">Membrane</keyword>
<keyword evidence="1" id="KW-1133">Transmembrane helix</keyword>
<accession>A0A1D7TIS0</accession>
<evidence type="ECO:0000256" key="1">
    <source>
        <dbReference type="SAM" id="Phobius"/>
    </source>
</evidence>
<protein>
    <submittedName>
        <fullName evidence="2">Uncharacterized protein</fullName>
    </submittedName>
</protein>
<evidence type="ECO:0000313" key="3">
    <source>
        <dbReference type="Proteomes" id="UP000094609"/>
    </source>
</evidence>
<dbReference type="EMBL" id="CP017111">
    <property type="protein sequence ID" value="AOO64866.1"/>
    <property type="molecule type" value="Genomic_DNA"/>
</dbReference>
<reference evidence="3" key="1">
    <citation type="submission" date="2016-08" db="EMBL/GenBank/DDBJ databases">
        <title>Complete genome sequence of the organohalide-respiring Epsilonproteobacterium Sulfurospirillum halorespirans.</title>
        <authorList>
            <person name="Goris T."/>
            <person name="Zimmermann J."/>
            <person name="Schenz B."/>
            <person name="Lemos M."/>
            <person name="Hackermueller J."/>
            <person name="Diekert G."/>
        </authorList>
    </citation>
    <scope>NUCLEOTIDE SEQUENCE [LARGE SCALE GENOMIC DNA]</scope>
    <source>
        <strain>DSM 13726</strain>
        <strain evidence="3">PCE-M2</strain>
    </source>
</reference>
<feature type="transmembrane region" description="Helical" evidence="1">
    <location>
        <begin position="12"/>
        <end position="32"/>
    </location>
</feature>
<keyword evidence="3" id="KW-1185">Reference proteome</keyword>
<evidence type="ECO:0000313" key="2">
    <source>
        <dbReference type="EMBL" id="AOO64866.1"/>
    </source>
</evidence>
<dbReference type="Proteomes" id="UP000094609">
    <property type="component" value="Chromosome"/>
</dbReference>
<dbReference type="AlphaFoldDB" id="A0A1D7TIS0"/>
<keyword evidence="1" id="KW-0812">Transmembrane</keyword>
<sequence>MWLFLKCELRFVCWLLIGLMILNSFVYGLAKLLAFPSYFIWVFEGSLLALALYICYFIYQFLKTLIFGYTGECKNLMQRTANWLSNLT</sequence>
<dbReference type="STRING" id="1193502.SHALO_1086"/>
<name>A0A1D7TIS0_9BACT</name>
<gene>
    <name evidence="2" type="ORF">SHALO_1086</name>
</gene>
<organism evidence="2 3">
    <name type="scientific">Sulfurospirillum halorespirans DSM 13726</name>
    <dbReference type="NCBI Taxonomy" id="1193502"/>
    <lineage>
        <taxon>Bacteria</taxon>
        <taxon>Pseudomonadati</taxon>
        <taxon>Campylobacterota</taxon>
        <taxon>Epsilonproteobacteria</taxon>
        <taxon>Campylobacterales</taxon>
        <taxon>Sulfurospirillaceae</taxon>
        <taxon>Sulfurospirillum</taxon>
    </lineage>
</organism>
<proteinExistence type="predicted"/>
<dbReference type="KEGG" id="shal:SHALO_1086"/>